<keyword evidence="7 8" id="KW-0472">Membrane</keyword>
<protein>
    <submittedName>
        <fullName evidence="11">28486_t:CDS:1</fullName>
    </submittedName>
</protein>
<dbReference type="Pfam" id="PF00153">
    <property type="entry name" value="Mito_carr"/>
    <property type="match status" value="2"/>
</dbReference>
<feature type="repeat" description="Solcar" evidence="8">
    <location>
        <begin position="113"/>
        <end position="186"/>
    </location>
</feature>
<dbReference type="Gene3D" id="1.50.40.10">
    <property type="entry name" value="Mitochondrial carrier domain"/>
    <property type="match status" value="1"/>
</dbReference>
<dbReference type="EMBL" id="CAJVPY010001742">
    <property type="protein sequence ID" value="CAG8534717.1"/>
    <property type="molecule type" value="Genomic_DNA"/>
</dbReference>
<feature type="transmembrane region" description="Helical" evidence="10">
    <location>
        <begin position="12"/>
        <end position="32"/>
    </location>
</feature>
<evidence type="ECO:0000256" key="2">
    <source>
        <dbReference type="ARBA" id="ARBA00006375"/>
    </source>
</evidence>
<evidence type="ECO:0000256" key="3">
    <source>
        <dbReference type="ARBA" id="ARBA00022448"/>
    </source>
</evidence>
<dbReference type="InterPro" id="IPR018108">
    <property type="entry name" value="MCP_transmembrane"/>
</dbReference>
<evidence type="ECO:0000256" key="10">
    <source>
        <dbReference type="SAM" id="Phobius"/>
    </source>
</evidence>
<evidence type="ECO:0000256" key="8">
    <source>
        <dbReference type="PROSITE-ProRule" id="PRU00282"/>
    </source>
</evidence>
<accession>A0A9N9ALM0</accession>
<comment type="similarity">
    <text evidence="2 9">Belongs to the mitochondrial carrier (TC 2.A.29) family.</text>
</comment>
<keyword evidence="6 10" id="KW-1133">Transmembrane helix</keyword>
<organism evidence="11 12">
    <name type="scientific">Dentiscutata erythropus</name>
    <dbReference type="NCBI Taxonomy" id="1348616"/>
    <lineage>
        <taxon>Eukaryota</taxon>
        <taxon>Fungi</taxon>
        <taxon>Fungi incertae sedis</taxon>
        <taxon>Mucoromycota</taxon>
        <taxon>Glomeromycotina</taxon>
        <taxon>Glomeromycetes</taxon>
        <taxon>Diversisporales</taxon>
        <taxon>Gigasporaceae</taxon>
        <taxon>Dentiscutata</taxon>
    </lineage>
</organism>
<dbReference type="OrthoDB" id="276989at2759"/>
<keyword evidence="4 8" id="KW-0812">Transmembrane</keyword>
<evidence type="ECO:0000256" key="7">
    <source>
        <dbReference type="ARBA" id="ARBA00023136"/>
    </source>
</evidence>
<keyword evidence="5" id="KW-0677">Repeat</keyword>
<dbReference type="GO" id="GO:0016020">
    <property type="term" value="C:membrane"/>
    <property type="evidence" value="ECO:0007669"/>
    <property type="project" value="UniProtKB-SubCell"/>
</dbReference>
<evidence type="ECO:0000256" key="9">
    <source>
        <dbReference type="RuleBase" id="RU000488"/>
    </source>
</evidence>
<evidence type="ECO:0000256" key="4">
    <source>
        <dbReference type="ARBA" id="ARBA00022692"/>
    </source>
</evidence>
<dbReference type="InterPro" id="IPR023395">
    <property type="entry name" value="MCP_dom_sf"/>
</dbReference>
<evidence type="ECO:0000256" key="6">
    <source>
        <dbReference type="ARBA" id="ARBA00022989"/>
    </source>
</evidence>
<feature type="transmembrane region" description="Helical" evidence="10">
    <location>
        <begin position="53"/>
        <end position="76"/>
    </location>
</feature>
<reference evidence="11" key="1">
    <citation type="submission" date="2021-06" db="EMBL/GenBank/DDBJ databases">
        <authorList>
            <person name="Kallberg Y."/>
            <person name="Tangrot J."/>
            <person name="Rosling A."/>
        </authorList>
    </citation>
    <scope>NUCLEOTIDE SEQUENCE</scope>
    <source>
        <strain evidence="11">MA453B</strain>
    </source>
</reference>
<evidence type="ECO:0000256" key="5">
    <source>
        <dbReference type="ARBA" id="ARBA00022737"/>
    </source>
</evidence>
<name>A0A9N9ALM0_9GLOM</name>
<comment type="caution">
    <text evidence="11">The sequence shown here is derived from an EMBL/GenBank/DDBJ whole genome shotgun (WGS) entry which is preliminary data.</text>
</comment>
<dbReference type="Proteomes" id="UP000789405">
    <property type="component" value="Unassembled WGS sequence"/>
</dbReference>
<feature type="repeat" description="Solcar" evidence="8">
    <location>
        <begin position="9"/>
        <end position="82"/>
    </location>
</feature>
<comment type="subcellular location">
    <subcellularLocation>
        <location evidence="1">Membrane</location>
        <topology evidence="1">Multi-pass membrane protein</topology>
    </subcellularLocation>
</comment>
<dbReference type="SUPFAM" id="SSF103506">
    <property type="entry name" value="Mitochondrial carrier"/>
    <property type="match status" value="1"/>
</dbReference>
<sequence>MEKETGYNINFAQALVAGGIAGTSVDVILYPLDTIKTRLQSKSGFYSSGGFRGIYSGLTSVIIGSAPGASAFFVTYEYFKKSLGTLFPDTKYSSLIHMTAASSVPNHTHRKYVEPWEAAICGSFAGGITAGVTTPLDVIKTRLMLSTKDQNIHNYSGITNTFYRILTQEGAYEKVKKTLYKHEIFA</sequence>
<dbReference type="PROSITE" id="PS50920">
    <property type="entry name" value="SOLCAR"/>
    <property type="match status" value="2"/>
</dbReference>
<dbReference type="PANTHER" id="PTHR45667">
    <property type="entry name" value="S-ADENOSYLMETHIONINE MITOCHONDRIAL CARRIER PROTEIN"/>
    <property type="match status" value="1"/>
</dbReference>
<dbReference type="AlphaFoldDB" id="A0A9N9ALM0"/>
<evidence type="ECO:0000313" key="12">
    <source>
        <dbReference type="Proteomes" id="UP000789405"/>
    </source>
</evidence>
<keyword evidence="3 9" id="KW-0813">Transport</keyword>
<evidence type="ECO:0000313" key="11">
    <source>
        <dbReference type="EMBL" id="CAG8534717.1"/>
    </source>
</evidence>
<proteinExistence type="inferred from homology"/>
<evidence type="ECO:0000256" key="1">
    <source>
        <dbReference type="ARBA" id="ARBA00004141"/>
    </source>
</evidence>
<gene>
    <name evidence="11" type="ORF">DERYTH_LOCUS4515</name>
</gene>
<keyword evidence="12" id="KW-1185">Reference proteome</keyword>